<dbReference type="GO" id="GO:0052621">
    <property type="term" value="F:diguanylate cyclase activity"/>
    <property type="evidence" value="ECO:0007669"/>
    <property type="project" value="UniProtKB-EC"/>
</dbReference>
<dbReference type="Gene3D" id="3.40.50.2300">
    <property type="match status" value="1"/>
</dbReference>
<dbReference type="InterPro" id="IPR043128">
    <property type="entry name" value="Rev_trsase/Diguanyl_cyclase"/>
</dbReference>
<keyword evidence="7" id="KW-0808">Transferase</keyword>
<keyword evidence="3" id="KW-0597">Phosphoprotein</keyword>
<feature type="domain" description="GGDEF" evidence="5">
    <location>
        <begin position="490"/>
        <end position="619"/>
    </location>
</feature>
<dbReference type="AlphaFoldDB" id="A0A543Q7W5"/>
<comment type="caution">
    <text evidence="7">The sequence shown here is derived from an EMBL/GenBank/DDBJ whole genome shotgun (WGS) entry which is preliminary data.</text>
</comment>
<reference evidence="7 8" key="1">
    <citation type="submission" date="2019-03" db="EMBL/GenBank/DDBJ databases">
        <title>New insights into Acidothiobacillus thiooxidans sulfur metabolism through coupled gene expression, solution geochemistry, microscopy and spectroscopy analyses.</title>
        <authorList>
            <person name="Camacho D."/>
            <person name="Frazao R."/>
            <person name="Fouillen A."/>
            <person name="Nanci A."/>
            <person name="Lang B.F."/>
            <person name="Apte S.C."/>
            <person name="Baron C."/>
            <person name="Warren L.A."/>
        </authorList>
    </citation>
    <scope>NUCLEOTIDE SEQUENCE [LARGE SCALE GENOMIC DNA]</scope>
    <source>
        <strain evidence="7 8">ATCC 19377</strain>
    </source>
</reference>
<gene>
    <name evidence="7" type="primary">pleD</name>
    <name evidence="7" type="ORF">DLNHIDIE_02318</name>
</gene>
<dbReference type="NCBIfam" id="TIGR00254">
    <property type="entry name" value="GGDEF"/>
    <property type="match status" value="1"/>
</dbReference>
<keyword evidence="7" id="KW-0548">Nucleotidyltransferase</keyword>
<dbReference type="RefSeq" id="WP_142088635.1">
    <property type="nucleotide sequence ID" value="NZ_SZUV01000001.1"/>
</dbReference>
<accession>A0A543Q7W5</accession>
<feature type="domain" description="Response regulatory" evidence="4">
    <location>
        <begin position="318"/>
        <end position="433"/>
    </location>
</feature>
<name>A0A543Q7W5_ACITH</name>
<dbReference type="InterPro" id="IPR013976">
    <property type="entry name" value="HDOD"/>
</dbReference>
<dbReference type="SUPFAM" id="SSF52172">
    <property type="entry name" value="CheY-like"/>
    <property type="match status" value="1"/>
</dbReference>
<dbReference type="InterPro" id="IPR050469">
    <property type="entry name" value="Diguanylate_Cyclase"/>
</dbReference>
<dbReference type="PROSITE" id="PS50887">
    <property type="entry name" value="GGDEF"/>
    <property type="match status" value="1"/>
</dbReference>
<dbReference type="CDD" id="cd01949">
    <property type="entry name" value="GGDEF"/>
    <property type="match status" value="1"/>
</dbReference>
<dbReference type="Gene3D" id="1.10.3210.10">
    <property type="entry name" value="Hypothetical protein af1432"/>
    <property type="match status" value="1"/>
</dbReference>
<feature type="modified residue" description="4-aspartylphosphate" evidence="3">
    <location>
        <position position="367"/>
    </location>
</feature>
<evidence type="ECO:0000259" key="5">
    <source>
        <dbReference type="PROSITE" id="PS50887"/>
    </source>
</evidence>
<dbReference type="EC" id="2.7.7.65" evidence="1"/>
<dbReference type="GO" id="GO:0000160">
    <property type="term" value="P:phosphorelay signal transduction system"/>
    <property type="evidence" value="ECO:0007669"/>
    <property type="project" value="InterPro"/>
</dbReference>
<dbReference type="GO" id="GO:0005886">
    <property type="term" value="C:plasma membrane"/>
    <property type="evidence" value="ECO:0007669"/>
    <property type="project" value="TreeGrafter"/>
</dbReference>
<dbReference type="SUPFAM" id="SSF109604">
    <property type="entry name" value="HD-domain/PDEase-like"/>
    <property type="match status" value="1"/>
</dbReference>
<dbReference type="GO" id="GO:0043709">
    <property type="term" value="P:cell adhesion involved in single-species biofilm formation"/>
    <property type="evidence" value="ECO:0007669"/>
    <property type="project" value="TreeGrafter"/>
</dbReference>
<evidence type="ECO:0000259" key="4">
    <source>
        <dbReference type="PROSITE" id="PS50110"/>
    </source>
</evidence>
<dbReference type="Pfam" id="PF00072">
    <property type="entry name" value="Response_reg"/>
    <property type="match status" value="1"/>
</dbReference>
<dbReference type="Gene3D" id="3.30.70.270">
    <property type="match status" value="1"/>
</dbReference>
<evidence type="ECO:0000256" key="3">
    <source>
        <dbReference type="PROSITE-ProRule" id="PRU00169"/>
    </source>
</evidence>
<dbReference type="SMART" id="SM00267">
    <property type="entry name" value="GGDEF"/>
    <property type="match status" value="1"/>
</dbReference>
<evidence type="ECO:0000313" key="7">
    <source>
        <dbReference type="EMBL" id="TQN52427.1"/>
    </source>
</evidence>
<evidence type="ECO:0000259" key="6">
    <source>
        <dbReference type="PROSITE" id="PS51833"/>
    </source>
</evidence>
<sequence>MLIETFLPQLEKGNCPSPSQSTLALMELLQKEDASLDEAAQLIRLDPILVAKTIKLANSPIYRPTRPIISLDEALMRIGLQVVVRMALGLALINGKLSDTPDFDLNHFWSASLLRAIAMQALAKEIGNWPAGEIFIFGLLSEIGSLMMVCTAPEKSTIFSNKGLSFAEQQILEKNEFGFSRHDLTAALMRQWRLPETMVMAIENCNSGIDFDLEHASNSSSDRLQTLISILGSGRSITEWAMSPASDRSLEVLQENIQSWWMNTPHFVAMIHHILFEWTDIAEIFELPQSPPGLENLESIRNTLMRLREDHEDIRNKPLLLVDDQAGDRALLQRTLEPAGYQTLQASTADEAFTIIYKNSPRIILLDWVMPVINGLDLCRRLRREFGPRLYIIILTAHYNQSYAVEALQAGANDYLSKPIPRSVLLAKLAVAQQIVEFISSLESNCEKLIHQNNSLQSMAMKDALTGLANRRGADEFLKQHWSNALRSQSILSCIMIDIDYFKQINDQHGHDQGDLVLEALGKLLLETSRVGDLTARVGGEEFMIICLQCQLADAAALAERIRHKAMSLSDKLPPITISAGIAELSENMINSEALLRAADQALLVAKRNGRNQVVCAPKDTGGAAL</sequence>
<dbReference type="InterPro" id="IPR001789">
    <property type="entry name" value="Sig_transdc_resp-reg_receiver"/>
</dbReference>
<dbReference type="GO" id="GO:1902201">
    <property type="term" value="P:negative regulation of bacterial-type flagellum-dependent cell motility"/>
    <property type="evidence" value="ECO:0007669"/>
    <property type="project" value="TreeGrafter"/>
</dbReference>
<dbReference type="PROSITE" id="PS50110">
    <property type="entry name" value="RESPONSE_REGULATORY"/>
    <property type="match status" value="1"/>
</dbReference>
<dbReference type="SMART" id="SM00448">
    <property type="entry name" value="REC"/>
    <property type="match status" value="1"/>
</dbReference>
<evidence type="ECO:0000256" key="2">
    <source>
        <dbReference type="ARBA" id="ARBA00034247"/>
    </source>
</evidence>
<proteinExistence type="predicted"/>
<dbReference type="Proteomes" id="UP000315403">
    <property type="component" value="Unassembled WGS sequence"/>
</dbReference>
<evidence type="ECO:0000313" key="8">
    <source>
        <dbReference type="Proteomes" id="UP000315403"/>
    </source>
</evidence>
<dbReference type="InterPro" id="IPR000160">
    <property type="entry name" value="GGDEF_dom"/>
</dbReference>
<dbReference type="PANTHER" id="PTHR45138">
    <property type="entry name" value="REGULATORY COMPONENTS OF SENSORY TRANSDUCTION SYSTEM"/>
    <property type="match status" value="1"/>
</dbReference>
<organism evidence="7 8">
    <name type="scientific">Acidithiobacillus thiooxidans ATCC 19377</name>
    <dbReference type="NCBI Taxonomy" id="637390"/>
    <lineage>
        <taxon>Bacteria</taxon>
        <taxon>Pseudomonadati</taxon>
        <taxon>Pseudomonadota</taxon>
        <taxon>Acidithiobacillia</taxon>
        <taxon>Acidithiobacillales</taxon>
        <taxon>Acidithiobacillaceae</taxon>
        <taxon>Acidithiobacillus</taxon>
    </lineage>
</organism>
<dbReference type="SUPFAM" id="SSF55073">
    <property type="entry name" value="Nucleotide cyclase"/>
    <property type="match status" value="1"/>
</dbReference>
<dbReference type="Pfam" id="PF00990">
    <property type="entry name" value="GGDEF"/>
    <property type="match status" value="1"/>
</dbReference>
<evidence type="ECO:0000256" key="1">
    <source>
        <dbReference type="ARBA" id="ARBA00012528"/>
    </source>
</evidence>
<dbReference type="InterPro" id="IPR011006">
    <property type="entry name" value="CheY-like_superfamily"/>
</dbReference>
<dbReference type="Pfam" id="PF08668">
    <property type="entry name" value="HDOD"/>
    <property type="match status" value="1"/>
</dbReference>
<dbReference type="FunFam" id="3.30.70.270:FF:000001">
    <property type="entry name" value="Diguanylate cyclase domain protein"/>
    <property type="match status" value="1"/>
</dbReference>
<dbReference type="EMBL" id="SZUV01000001">
    <property type="protein sequence ID" value="TQN52427.1"/>
    <property type="molecule type" value="Genomic_DNA"/>
</dbReference>
<protein>
    <recommendedName>
        <fullName evidence="1">diguanylate cyclase</fullName>
        <ecNumber evidence="1">2.7.7.65</ecNumber>
    </recommendedName>
</protein>
<dbReference type="CDD" id="cd17574">
    <property type="entry name" value="REC_OmpR"/>
    <property type="match status" value="1"/>
</dbReference>
<feature type="domain" description="HDOD" evidence="6">
    <location>
        <begin position="15"/>
        <end position="208"/>
    </location>
</feature>
<dbReference type="PANTHER" id="PTHR45138:SF9">
    <property type="entry name" value="DIGUANYLATE CYCLASE DGCM-RELATED"/>
    <property type="match status" value="1"/>
</dbReference>
<comment type="catalytic activity">
    <reaction evidence="2">
        <text>2 GTP = 3',3'-c-di-GMP + 2 diphosphate</text>
        <dbReference type="Rhea" id="RHEA:24898"/>
        <dbReference type="ChEBI" id="CHEBI:33019"/>
        <dbReference type="ChEBI" id="CHEBI:37565"/>
        <dbReference type="ChEBI" id="CHEBI:58805"/>
        <dbReference type="EC" id="2.7.7.65"/>
    </reaction>
</comment>
<dbReference type="PROSITE" id="PS51833">
    <property type="entry name" value="HDOD"/>
    <property type="match status" value="1"/>
</dbReference>
<dbReference type="InterPro" id="IPR029787">
    <property type="entry name" value="Nucleotide_cyclase"/>
</dbReference>